<gene>
    <name evidence="1" type="ORF">GCK32_012529</name>
</gene>
<feature type="non-terminal residue" evidence="1">
    <location>
        <position position="1"/>
    </location>
</feature>
<accession>A0AAN8IWX2</accession>
<comment type="caution">
    <text evidence="1">The sequence shown here is derived from an EMBL/GenBank/DDBJ whole genome shotgun (WGS) entry which is preliminary data.</text>
</comment>
<evidence type="ECO:0000313" key="1">
    <source>
        <dbReference type="EMBL" id="KAK5986868.1"/>
    </source>
</evidence>
<evidence type="ECO:0000313" key="2">
    <source>
        <dbReference type="Proteomes" id="UP001331761"/>
    </source>
</evidence>
<organism evidence="1 2">
    <name type="scientific">Trichostrongylus colubriformis</name>
    <name type="common">Black scour worm</name>
    <dbReference type="NCBI Taxonomy" id="6319"/>
    <lineage>
        <taxon>Eukaryota</taxon>
        <taxon>Metazoa</taxon>
        <taxon>Ecdysozoa</taxon>
        <taxon>Nematoda</taxon>
        <taxon>Chromadorea</taxon>
        <taxon>Rhabditida</taxon>
        <taxon>Rhabditina</taxon>
        <taxon>Rhabditomorpha</taxon>
        <taxon>Strongyloidea</taxon>
        <taxon>Trichostrongylidae</taxon>
        <taxon>Trichostrongylus</taxon>
    </lineage>
</organism>
<dbReference type="EMBL" id="WIXE01000120">
    <property type="protein sequence ID" value="KAK5986868.1"/>
    <property type="molecule type" value="Genomic_DNA"/>
</dbReference>
<keyword evidence="2" id="KW-1185">Reference proteome</keyword>
<dbReference type="AlphaFoldDB" id="A0AAN8IWX2"/>
<name>A0AAN8IWX2_TRICO</name>
<protein>
    <submittedName>
        <fullName evidence="1">Uncharacterized protein</fullName>
    </submittedName>
</protein>
<dbReference type="Proteomes" id="UP001331761">
    <property type="component" value="Unassembled WGS sequence"/>
</dbReference>
<sequence>LVSAPHHYTFFALCLNYHNFREYILEFVDVQDIPPDTLEDIIACLKSRRVKLPVAQNLLKKLNAV</sequence>
<proteinExistence type="predicted"/>
<reference evidence="1 2" key="1">
    <citation type="submission" date="2019-10" db="EMBL/GenBank/DDBJ databases">
        <title>Assembly and Annotation for the nematode Trichostrongylus colubriformis.</title>
        <authorList>
            <person name="Martin J."/>
        </authorList>
    </citation>
    <scope>NUCLEOTIDE SEQUENCE [LARGE SCALE GENOMIC DNA]</scope>
    <source>
        <strain evidence="1">G859</strain>
        <tissue evidence="1">Whole worm</tissue>
    </source>
</reference>